<feature type="compositionally biased region" description="Basic and acidic residues" evidence="1">
    <location>
        <begin position="965"/>
        <end position="974"/>
    </location>
</feature>
<dbReference type="EMBL" id="KR820242">
    <property type="protein sequence ID" value="AKS10608.1"/>
    <property type="molecule type" value="Genomic_DNA"/>
</dbReference>
<organism evidence="2">
    <name type="scientific">Metopaulias depressus WSSV-like virus</name>
    <dbReference type="NCBI Taxonomy" id="1675544"/>
    <lineage>
        <taxon>Viruses</taxon>
        <taxon>Viruses incertae sedis</taxon>
        <taxon>Naldaviricetes</taxon>
        <taxon>Nimaviridae</taxon>
        <taxon>Whispovirus</taxon>
    </lineage>
</organism>
<evidence type="ECO:0000256" key="1">
    <source>
        <dbReference type="SAM" id="MobiDB-lite"/>
    </source>
</evidence>
<sequence>MATPIAPHSPSHPTTSAAATPDLLSILLQQIGINFETRDESLQFSFEEMVANNVSSPPHFEEVVWLEEDIFGSNYDDDQSSEFIANLPHKKWLFEIAADEFGAPYIPDQKSVAAVENFWAKDNRKKKYLSHLRGNHFIECFINGSIDARTCVGMLRSIATEYGYGSVHNVAKMVRETIAAARESKSPPNNSFCVDANNLLCADERLGDIAATVKKPDSLHPLSSLENSEVFRKMKNPTTKGVSLDWTETAAVIDAASCRTVAALNNIICAIIMPAYTFDEMMALNGESELAILRQHAVDIAEDTKDVLDEMCVLACIHSLVQYFSSGSSSSSTHHLFSAPLRLPPFDKHPIINLKRSKFFFPDEKAENVVATLSVPAHSTFILNNRVKRRGKKLVCEATGGVTAHILPPKSRRSKKRTKKEMNARRDPFIYMSKKDRPLLTRNVLILSGNYGWFGLTLGHILSPDIFFVENNYDGLFPSSMIRKYRNKAIGTTPLRNRLLDLRFWGVEITEALGYTSCFRIRPASLCNSNNMFTDSSSEEVKNRWTGNVVEGLENPFVTRMGYPQWYNSESLSAIFGEVDLTDHVAALDHTMDKFVKLVEGDQRWKANQEEKVSVLKNCIVLLILRLKYLANKMDTEFGEPVSSDKLEQSMNVNGEAAKISSSNTKRRQMCNITESAIIAAVQQQCRTGGEKKKQKISEKEKTLVDLKTEFKHVVDAISMCRMLKNECNKNPKRFFEGECRIAAHDLYKYIYRNSARQYIRSSLIRGVKMSVLWRRPYDECADKAFANVPRCRIPQLVVGVENIEEKRRTEGKDELLLPDLQILNTRDVNPKPMHHILLSMTYGEELAKDISAVNCLEWMNWYTKTVGKRTEEEELVPLIRKRSLMYNNSSNNKNYNYNKKRKREEEEETASSIIYDAIHDKSIPVYDIMFPEATGSKRGGNTEPEEEDTGEEEEDDDDDDDEEEKRNCQDQKHSYGRRKRGQFIIQRKNCTLLIK</sequence>
<reference evidence="2" key="1">
    <citation type="journal article" date="2015" name="BMC Evol. Biol.">
        <title>Characterization of fossilized relatives of the White Spot Syndrome Virus in genomes of decapod crustaceans.</title>
        <authorList>
            <person name="Rozenberg A."/>
            <person name="Brand P."/>
            <person name="Rivera N."/>
            <person name="Leese F."/>
            <person name="Schubart C.D."/>
        </authorList>
    </citation>
    <scope>NUCLEOTIDE SEQUENCE</scope>
    <source>
        <strain evidence="2">747*9</strain>
    </source>
</reference>
<protein>
    <submittedName>
        <fullName evidence="2">Wsv226-like protein</fullName>
    </submittedName>
</protein>
<evidence type="ECO:0000313" key="2">
    <source>
        <dbReference type="EMBL" id="AKS10608.1"/>
    </source>
</evidence>
<accession>A0A0K0VL32</accession>
<proteinExistence type="predicted"/>
<feature type="compositionally biased region" description="Acidic residues" evidence="1">
    <location>
        <begin position="944"/>
        <end position="964"/>
    </location>
</feature>
<feature type="region of interest" description="Disordered" evidence="1">
    <location>
        <begin position="932"/>
        <end position="981"/>
    </location>
</feature>
<name>A0A0K0VL32_9VIRU</name>